<sequence>MNNTLRTKIKKYSAFLLIAIIVASVAYLIVYKVSFLPNGYDIVEVQNDSITLKSFNVVGIEKNIKTVSFSEKDTWKIDAIDYEVNRQKEFLWILFVAVTMSIILFVYKLCNGMKLWKAIFESNIIISALPLYVIITSVNRIRDLIS</sequence>
<keyword evidence="3" id="KW-1185">Reference proteome</keyword>
<dbReference type="AlphaFoldDB" id="A0A1E5G2I8"/>
<dbReference type="EMBL" id="MIJE01000012">
    <property type="protein sequence ID" value="OEF97228.1"/>
    <property type="molecule type" value="Genomic_DNA"/>
</dbReference>
<name>A0A1E5G2I8_9FIRM</name>
<evidence type="ECO:0000256" key="1">
    <source>
        <dbReference type="SAM" id="Phobius"/>
    </source>
</evidence>
<dbReference type="Proteomes" id="UP000094296">
    <property type="component" value="Unassembled WGS sequence"/>
</dbReference>
<feature type="transmembrane region" description="Helical" evidence="1">
    <location>
        <begin position="12"/>
        <end position="30"/>
    </location>
</feature>
<keyword evidence="1" id="KW-1133">Transmembrane helix</keyword>
<keyword evidence="1" id="KW-0812">Transmembrane</keyword>
<organism evidence="2 3">
    <name type="scientific">Desulfuribacillus alkaliarsenatis</name>
    <dbReference type="NCBI Taxonomy" id="766136"/>
    <lineage>
        <taxon>Bacteria</taxon>
        <taxon>Bacillati</taxon>
        <taxon>Bacillota</taxon>
        <taxon>Desulfuribacillia</taxon>
        <taxon>Desulfuribacillales</taxon>
        <taxon>Desulfuribacillaceae</taxon>
        <taxon>Desulfuribacillus</taxon>
    </lineage>
</organism>
<evidence type="ECO:0000313" key="3">
    <source>
        <dbReference type="Proteomes" id="UP000094296"/>
    </source>
</evidence>
<proteinExistence type="predicted"/>
<feature type="transmembrane region" description="Helical" evidence="1">
    <location>
        <begin position="90"/>
        <end position="107"/>
    </location>
</feature>
<comment type="caution">
    <text evidence="2">The sequence shown here is derived from an EMBL/GenBank/DDBJ whole genome shotgun (WGS) entry which is preliminary data.</text>
</comment>
<evidence type="ECO:0000313" key="2">
    <source>
        <dbReference type="EMBL" id="OEF97228.1"/>
    </source>
</evidence>
<reference evidence="2 3" key="1">
    <citation type="submission" date="2016-09" db="EMBL/GenBank/DDBJ databases">
        <title>Draft genome sequence for the type strain of Desulfuribacillus alkaliarsenatis AHT28, an obligately anaerobic, sulfidogenic bacterium isolated from Russian soda lake sediments.</title>
        <authorList>
            <person name="Abin C.A."/>
            <person name="Hollibaugh J.T."/>
        </authorList>
    </citation>
    <scope>NUCLEOTIDE SEQUENCE [LARGE SCALE GENOMIC DNA]</scope>
    <source>
        <strain evidence="2 3">AHT28</strain>
    </source>
</reference>
<gene>
    <name evidence="2" type="ORF">BHF68_14795</name>
</gene>
<dbReference type="OrthoDB" id="2883551at2"/>
<dbReference type="RefSeq" id="WP_069642986.1">
    <property type="nucleotide sequence ID" value="NZ_MIJE01000012.1"/>
</dbReference>
<feature type="transmembrane region" description="Helical" evidence="1">
    <location>
        <begin position="119"/>
        <end position="138"/>
    </location>
</feature>
<protein>
    <submittedName>
        <fullName evidence="2">Uncharacterized protein</fullName>
    </submittedName>
</protein>
<accession>A0A1E5G2I8</accession>
<keyword evidence="1" id="KW-0472">Membrane</keyword>